<dbReference type="CDD" id="cd06222">
    <property type="entry name" value="RNase_H_like"/>
    <property type="match status" value="1"/>
</dbReference>
<organism evidence="2 3">
    <name type="scientific">Dipteronia sinensis</name>
    <dbReference type="NCBI Taxonomy" id="43782"/>
    <lineage>
        <taxon>Eukaryota</taxon>
        <taxon>Viridiplantae</taxon>
        <taxon>Streptophyta</taxon>
        <taxon>Embryophyta</taxon>
        <taxon>Tracheophyta</taxon>
        <taxon>Spermatophyta</taxon>
        <taxon>Magnoliopsida</taxon>
        <taxon>eudicotyledons</taxon>
        <taxon>Gunneridae</taxon>
        <taxon>Pentapetalae</taxon>
        <taxon>rosids</taxon>
        <taxon>malvids</taxon>
        <taxon>Sapindales</taxon>
        <taxon>Sapindaceae</taxon>
        <taxon>Hippocastanoideae</taxon>
        <taxon>Acereae</taxon>
        <taxon>Dipteronia</taxon>
    </lineage>
</organism>
<evidence type="ECO:0000259" key="1">
    <source>
        <dbReference type="Pfam" id="PF13456"/>
    </source>
</evidence>
<dbReference type="InterPro" id="IPR012337">
    <property type="entry name" value="RNaseH-like_sf"/>
</dbReference>
<comment type="caution">
    <text evidence="2">The sequence shown here is derived from an EMBL/GenBank/DDBJ whole genome shotgun (WGS) entry which is preliminary data.</text>
</comment>
<dbReference type="PANTHER" id="PTHR47723:SF19">
    <property type="entry name" value="POLYNUCLEOTIDYL TRANSFERASE, RIBONUCLEASE H-LIKE SUPERFAMILY PROTEIN"/>
    <property type="match status" value="1"/>
</dbReference>
<feature type="domain" description="RNase H type-1" evidence="1">
    <location>
        <begin position="2"/>
        <end position="93"/>
    </location>
</feature>
<dbReference type="GO" id="GO:0003676">
    <property type="term" value="F:nucleic acid binding"/>
    <property type="evidence" value="ECO:0007669"/>
    <property type="project" value="InterPro"/>
</dbReference>
<dbReference type="Gene3D" id="3.30.420.10">
    <property type="entry name" value="Ribonuclease H-like superfamily/Ribonuclease H"/>
    <property type="match status" value="1"/>
</dbReference>
<dbReference type="InterPro" id="IPR002156">
    <property type="entry name" value="RNaseH_domain"/>
</dbReference>
<gene>
    <name evidence="2" type="ORF">Dsin_014926</name>
</gene>
<dbReference type="EMBL" id="JANJYJ010000004">
    <property type="protein sequence ID" value="KAK3220956.1"/>
    <property type="molecule type" value="Genomic_DNA"/>
</dbReference>
<reference evidence="2" key="1">
    <citation type="journal article" date="2023" name="Plant J.">
        <title>Genome sequences and population genomics provide insights into the demographic history, inbreeding, and mutation load of two 'living fossil' tree species of Dipteronia.</title>
        <authorList>
            <person name="Feng Y."/>
            <person name="Comes H.P."/>
            <person name="Chen J."/>
            <person name="Zhu S."/>
            <person name="Lu R."/>
            <person name="Zhang X."/>
            <person name="Li P."/>
            <person name="Qiu J."/>
            <person name="Olsen K.M."/>
            <person name="Qiu Y."/>
        </authorList>
    </citation>
    <scope>NUCLEOTIDE SEQUENCE</scope>
    <source>
        <strain evidence="2">NBL</strain>
    </source>
</reference>
<dbReference type="InterPro" id="IPR036397">
    <property type="entry name" value="RNaseH_sf"/>
</dbReference>
<accession>A0AAE0EAC6</accession>
<keyword evidence="3" id="KW-1185">Reference proteome</keyword>
<dbReference type="Pfam" id="PF13456">
    <property type="entry name" value="RVT_3"/>
    <property type="match status" value="1"/>
</dbReference>
<dbReference type="SUPFAM" id="SSF53098">
    <property type="entry name" value="Ribonuclease H-like"/>
    <property type="match status" value="1"/>
</dbReference>
<dbReference type="AlphaFoldDB" id="A0AAE0EAC6"/>
<dbReference type="InterPro" id="IPR053151">
    <property type="entry name" value="RNase_H-like"/>
</dbReference>
<protein>
    <recommendedName>
        <fullName evidence="1">RNase H type-1 domain-containing protein</fullName>
    </recommendedName>
</protein>
<sequence length="148" mass="16878">MRNHLKNWVKAFVMKKGVGNELETEQWGMFEGLYMAWNSGVRKVIVETDSLVTVQLLSIDTNTNHPLFSLIQNCIVKHVYREGNRPANGLAHMGHIMQTDTLFFDDPLPEISSIFDDDCRGLTLVRQFVAITSSSFSKFLFWALPSII</sequence>
<dbReference type="Proteomes" id="UP001281410">
    <property type="component" value="Unassembled WGS sequence"/>
</dbReference>
<proteinExistence type="predicted"/>
<dbReference type="InterPro" id="IPR044730">
    <property type="entry name" value="RNase_H-like_dom_plant"/>
</dbReference>
<name>A0AAE0EAC6_9ROSI</name>
<dbReference type="GO" id="GO:0004523">
    <property type="term" value="F:RNA-DNA hybrid ribonuclease activity"/>
    <property type="evidence" value="ECO:0007669"/>
    <property type="project" value="InterPro"/>
</dbReference>
<evidence type="ECO:0000313" key="2">
    <source>
        <dbReference type="EMBL" id="KAK3220956.1"/>
    </source>
</evidence>
<dbReference type="PANTHER" id="PTHR47723">
    <property type="entry name" value="OS05G0353850 PROTEIN"/>
    <property type="match status" value="1"/>
</dbReference>
<evidence type="ECO:0000313" key="3">
    <source>
        <dbReference type="Proteomes" id="UP001281410"/>
    </source>
</evidence>